<dbReference type="InterPro" id="IPR037171">
    <property type="entry name" value="NagB/RpiA_transferase-like"/>
</dbReference>
<evidence type="ECO:0000313" key="2">
    <source>
        <dbReference type="Proteomes" id="UP000034471"/>
    </source>
</evidence>
<comment type="caution">
    <text evidence="1">The sequence shown here is derived from an EMBL/GenBank/DDBJ whole genome shotgun (WGS) entry which is preliminary data.</text>
</comment>
<reference evidence="1 2" key="1">
    <citation type="journal article" date="2015" name="Nature">
        <title>rRNA introns, odd ribosomes, and small enigmatic genomes across a large radiation of phyla.</title>
        <authorList>
            <person name="Brown C.T."/>
            <person name="Hug L.A."/>
            <person name="Thomas B.C."/>
            <person name="Sharon I."/>
            <person name="Castelle C.J."/>
            <person name="Singh A."/>
            <person name="Wilkins M.J."/>
            <person name="Williams K.H."/>
            <person name="Banfield J.F."/>
        </authorList>
    </citation>
    <scope>NUCLEOTIDE SEQUENCE [LARGE SCALE GENOMIC DNA]</scope>
</reference>
<dbReference type="Gene3D" id="3.40.50.1360">
    <property type="match status" value="1"/>
</dbReference>
<keyword evidence="1" id="KW-0413">Isomerase</keyword>
<dbReference type="Proteomes" id="UP000034471">
    <property type="component" value="Unassembled WGS sequence"/>
</dbReference>
<sequence length="76" mass="8812">MNFIRSLKLMIVVFFRKCFMGFATILESKEIILLATGESKQDIFYKLQKLNTPDPDLPASYLLNHPKTTIFTDIKI</sequence>
<dbReference type="STRING" id="1618481.US54_C0002G0036"/>
<organism evidence="1 2">
    <name type="scientific">Candidatus Roizmanbacteria bacterium GW2011_GWA2_37_7</name>
    <dbReference type="NCBI Taxonomy" id="1618481"/>
    <lineage>
        <taxon>Bacteria</taxon>
        <taxon>Candidatus Roizmaniibacteriota</taxon>
    </lineage>
</organism>
<dbReference type="AlphaFoldDB" id="A0A0G0H6F3"/>
<evidence type="ECO:0000313" key="1">
    <source>
        <dbReference type="EMBL" id="KKQ38848.1"/>
    </source>
</evidence>
<proteinExistence type="predicted"/>
<dbReference type="GO" id="GO:0016853">
    <property type="term" value="F:isomerase activity"/>
    <property type="evidence" value="ECO:0007669"/>
    <property type="project" value="UniProtKB-KW"/>
</dbReference>
<dbReference type="SUPFAM" id="SSF100950">
    <property type="entry name" value="NagB/RpiA/CoA transferase-like"/>
    <property type="match status" value="1"/>
</dbReference>
<dbReference type="EMBL" id="LBTJ01000002">
    <property type="protein sequence ID" value="KKQ38848.1"/>
    <property type="molecule type" value="Genomic_DNA"/>
</dbReference>
<accession>A0A0G0H6F3</accession>
<protein>
    <submittedName>
        <fullName evidence="1">Glucosamine-6-phosphate isomerase</fullName>
    </submittedName>
</protein>
<gene>
    <name evidence="1" type="ORF">US54_C0002G0036</name>
</gene>
<name>A0A0G0H6F3_9BACT</name>